<protein>
    <submittedName>
        <fullName evidence="2">Bet v I/Major latex protein domain-containing protein</fullName>
    </submittedName>
</protein>
<evidence type="ECO:0000313" key="2">
    <source>
        <dbReference type="WBParaSite" id="JU765_v2.g2990.t1"/>
    </source>
</evidence>
<organism evidence="1 2">
    <name type="scientific">Panagrolaimus sp. JU765</name>
    <dbReference type="NCBI Taxonomy" id="591449"/>
    <lineage>
        <taxon>Eukaryota</taxon>
        <taxon>Metazoa</taxon>
        <taxon>Ecdysozoa</taxon>
        <taxon>Nematoda</taxon>
        <taxon>Chromadorea</taxon>
        <taxon>Rhabditida</taxon>
        <taxon>Tylenchina</taxon>
        <taxon>Panagrolaimomorpha</taxon>
        <taxon>Panagrolaimoidea</taxon>
        <taxon>Panagrolaimidae</taxon>
        <taxon>Panagrolaimus</taxon>
    </lineage>
</organism>
<reference evidence="2" key="1">
    <citation type="submission" date="2022-11" db="UniProtKB">
        <authorList>
            <consortium name="WormBaseParasite"/>
        </authorList>
    </citation>
    <scope>IDENTIFICATION</scope>
</reference>
<name>A0AC34R3C6_9BILA</name>
<sequence length="109" mass="12331">MVVVCPSIEIREQICGHEFTVEWLLKSLEENDDNFRENHGSKVIRKLEAKDISGGKGMFSIVLKVDLHLEEDGQTTVYTTILKIPGTNSWEKVAEEGADVEEMKFVSFS</sequence>
<evidence type="ECO:0000313" key="1">
    <source>
        <dbReference type="Proteomes" id="UP000887576"/>
    </source>
</evidence>
<dbReference type="WBParaSite" id="JU765_v2.g2990.t1">
    <property type="protein sequence ID" value="JU765_v2.g2990.t1"/>
    <property type="gene ID" value="JU765_v2.g2990"/>
</dbReference>
<dbReference type="Proteomes" id="UP000887576">
    <property type="component" value="Unplaced"/>
</dbReference>
<proteinExistence type="predicted"/>
<accession>A0AC34R3C6</accession>